<keyword evidence="12" id="KW-1185">Reference proteome</keyword>
<reference evidence="11" key="1">
    <citation type="submission" date="2021-12" db="EMBL/GenBank/DDBJ databases">
        <authorList>
            <person name="Rodrigo-Torres L."/>
            <person name="Arahal R. D."/>
            <person name="Lucena T."/>
        </authorList>
    </citation>
    <scope>NUCLEOTIDE SEQUENCE</scope>
    <source>
        <strain evidence="11">CECT 8226</strain>
    </source>
</reference>
<evidence type="ECO:0000256" key="6">
    <source>
        <dbReference type="ARBA" id="ARBA00023065"/>
    </source>
</evidence>
<feature type="chain" id="PRO_5046019542" evidence="10">
    <location>
        <begin position="26"/>
        <end position="393"/>
    </location>
</feature>
<accession>A0ABN8DIJ0</accession>
<dbReference type="SUPFAM" id="SSF56935">
    <property type="entry name" value="Porins"/>
    <property type="match status" value="1"/>
</dbReference>
<evidence type="ECO:0000256" key="10">
    <source>
        <dbReference type="SAM" id="SignalP"/>
    </source>
</evidence>
<evidence type="ECO:0000256" key="5">
    <source>
        <dbReference type="ARBA" id="ARBA00022692"/>
    </source>
</evidence>
<comment type="subcellular location">
    <subcellularLocation>
        <location evidence="1">Cell outer membrane</location>
        <topology evidence="1">Multi-pass membrane protein</topology>
    </subcellularLocation>
</comment>
<evidence type="ECO:0000256" key="9">
    <source>
        <dbReference type="ARBA" id="ARBA00023237"/>
    </source>
</evidence>
<dbReference type="PANTHER" id="PTHR38762:SF1">
    <property type="entry name" value="CRYPTIC OUTER MEMBRANE PORIN BGLH-RELATED"/>
    <property type="match status" value="1"/>
</dbReference>
<dbReference type="RefSeq" id="WP_237485737.1">
    <property type="nucleotide sequence ID" value="NZ_CAKLCM010000003.1"/>
</dbReference>
<dbReference type="Pfam" id="PF02264">
    <property type="entry name" value="LamB"/>
    <property type="match status" value="1"/>
</dbReference>
<evidence type="ECO:0000256" key="3">
    <source>
        <dbReference type="ARBA" id="ARBA00022448"/>
    </source>
</evidence>
<proteinExistence type="inferred from homology"/>
<dbReference type="InterPro" id="IPR050286">
    <property type="entry name" value="G_neg_Bact_CarbUptk_Porin"/>
</dbReference>
<evidence type="ECO:0000256" key="8">
    <source>
        <dbReference type="ARBA" id="ARBA00023136"/>
    </source>
</evidence>
<evidence type="ECO:0000256" key="7">
    <source>
        <dbReference type="ARBA" id="ARBA00023114"/>
    </source>
</evidence>
<keyword evidence="6" id="KW-0406">Ion transport</keyword>
<dbReference type="EMBL" id="CAKLCM010000003">
    <property type="protein sequence ID" value="CAH0528838.1"/>
    <property type="molecule type" value="Genomic_DNA"/>
</dbReference>
<gene>
    <name evidence="11" type="primary">lamB_2</name>
    <name evidence="11" type="ORF">VHP8226_02865</name>
</gene>
<keyword evidence="4" id="KW-1134">Transmembrane beta strand</keyword>
<keyword evidence="8" id="KW-0472">Membrane</keyword>
<keyword evidence="10" id="KW-0732">Signal</keyword>
<evidence type="ECO:0000313" key="12">
    <source>
        <dbReference type="Proteomes" id="UP000838160"/>
    </source>
</evidence>
<keyword evidence="3" id="KW-0813">Transport</keyword>
<keyword evidence="9" id="KW-0998">Cell outer membrane</keyword>
<dbReference type="InterPro" id="IPR003192">
    <property type="entry name" value="Porin_LamB"/>
</dbReference>
<comment type="caution">
    <text evidence="11">The sequence shown here is derived from an EMBL/GenBank/DDBJ whole genome shotgun (WGS) entry which is preliminary data.</text>
</comment>
<evidence type="ECO:0000256" key="2">
    <source>
        <dbReference type="ARBA" id="ARBA00007055"/>
    </source>
</evidence>
<dbReference type="InterPro" id="IPR036998">
    <property type="entry name" value="Porin_LamB_sf"/>
</dbReference>
<organism evidence="11 12">
    <name type="scientific">Vibrio hippocampi</name>
    <dbReference type="NCBI Taxonomy" id="654686"/>
    <lineage>
        <taxon>Bacteria</taxon>
        <taxon>Pseudomonadati</taxon>
        <taxon>Pseudomonadota</taxon>
        <taxon>Gammaproteobacteria</taxon>
        <taxon>Vibrionales</taxon>
        <taxon>Vibrionaceae</taxon>
        <taxon>Vibrio</taxon>
    </lineage>
</organism>
<sequence length="393" mass="43491">MKKNEILVLASVAIASVVLPHLGVAAEVDFSGYARYGAHYQAGDKQYVEVGTTGRSLGRLGNEVNGGEFQLSTTFEGGNGAQWDLVVLFDNWAHEDWSSPGGVDLKKAYAGVKNIIPSQPQMYFWAGRDFHGRATQSLNDYYYLTHDGQGGGFKDLDLGAGLFDLGFVGNVKNGDGGSLGSDEGSYALTTKFHGVETFVGTMDFYANYGFTSEAGDPSLRDRKPWQVAATLDIGGNHKAIVRYSEDSDNTVLIQPWDFSSEEDDLQIIFASLEGTFNKGNPLSVQYLISYKEFAGMEGTEPRDKNEYAAIVRPMYSWNDIHSTWFEAGYAVEDFENGNEKKGWKTTISQNISLGGLSWSRPMLRFYVTMGEVDDFDSTKYDTLSYGAMFEAWW</sequence>
<comment type="similarity">
    <text evidence="2">Belongs to the porin LamB (TC 1.B.3) family.</text>
</comment>
<feature type="signal peptide" evidence="10">
    <location>
        <begin position="1"/>
        <end position="25"/>
    </location>
</feature>
<evidence type="ECO:0000256" key="1">
    <source>
        <dbReference type="ARBA" id="ARBA00004571"/>
    </source>
</evidence>
<evidence type="ECO:0000313" key="11">
    <source>
        <dbReference type="EMBL" id="CAH0528838.1"/>
    </source>
</evidence>
<dbReference type="Proteomes" id="UP000838160">
    <property type="component" value="Unassembled WGS sequence"/>
</dbReference>
<keyword evidence="5" id="KW-0812">Transmembrane</keyword>
<protein>
    <submittedName>
        <fullName evidence="11">Maltoporin</fullName>
    </submittedName>
</protein>
<dbReference type="PANTHER" id="PTHR38762">
    <property type="entry name" value="CRYPTIC OUTER MEMBRANE PORIN BGLH-RELATED"/>
    <property type="match status" value="1"/>
</dbReference>
<dbReference type="Gene3D" id="2.40.170.10">
    <property type="entry name" value="Porin, LamB type"/>
    <property type="match status" value="1"/>
</dbReference>
<keyword evidence="7" id="KW-0626">Porin</keyword>
<name>A0ABN8DIJ0_9VIBR</name>
<evidence type="ECO:0000256" key="4">
    <source>
        <dbReference type="ARBA" id="ARBA00022452"/>
    </source>
</evidence>